<evidence type="ECO:0000313" key="3">
    <source>
        <dbReference type="Proteomes" id="UP001528040"/>
    </source>
</evidence>
<keyword evidence="3" id="KW-1185">Reference proteome</keyword>
<sequence length="168" mass="18344">MLITTPRFTLRPLGVQDRDQVVAGLNDYEVTRWLTVVPFPYGPADFDGFLKFITGKPAYEALAICEGDTVLGVTGIGNSLGYWLARAHHGRGVMSEAAGALVNWFFTNTNAEALSSGYFEGNEASLGVLTKLGFTPTGQIEPAFCVSQDREIGLIILKLSRKAWEVRK</sequence>
<dbReference type="RefSeq" id="WP_271054645.1">
    <property type="nucleotide sequence ID" value="NZ_JAQIIO010000006.1"/>
</dbReference>
<feature type="domain" description="N-acetyltransferase" evidence="1">
    <location>
        <begin position="8"/>
        <end position="162"/>
    </location>
</feature>
<reference evidence="2 3" key="1">
    <citation type="submission" date="2023-01" db="EMBL/GenBank/DDBJ databases">
        <authorList>
            <person name="Yoon J.-W."/>
        </authorList>
    </citation>
    <scope>NUCLEOTIDE SEQUENCE [LARGE SCALE GENOMIC DNA]</scope>
    <source>
        <strain evidence="2 3">KMU-50</strain>
    </source>
</reference>
<dbReference type="PROSITE" id="PS51186">
    <property type="entry name" value="GNAT"/>
    <property type="match status" value="1"/>
</dbReference>
<dbReference type="PANTHER" id="PTHR43328">
    <property type="entry name" value="ACETYLTRANSFERASE-RELATED"/>
    <property type="match status" value="1"/>
</dbReference>
<dbReference type="EMBL" id="JAQIIO010000006">
    <property type="protein sequence ID" value="MDA5094938.1"/>
    <property type="molecule type" value="Genomic_DNA"/>
</dbReference>
<proteinExistence type="predicted"/>
<dbReference type="Proteomes" id="UP001528040">
    <property type="component" value="Unassembled WGS sequence"/>
</dbReference>
<comment type="caution">
    <text evidence="2">The sequence shown here is derived from an EMBL/GenBank/DDBJ whole genome shotgun (WGS) entry which is preliminary data.</text>
</comment>
<organism evidence="2 3">
    <name type="scientific">Aliiroseovarius salicola</name>
    <dbReference type="NCBI Taxonomy" id="3009082"/>
    <lineage>
        <taxon>Bacteria</taxon>
        <taxon>Pseudomonadati</taxon>
        <taxon>Pseudomonadota</taxon>
        <taxon>Alphaproteobacteria</taxon>
        <taxon>Rhodobacterales</taxon>
        <taxon>Paracoccaceae</taxon>
        <taxon>Aliiroseovarius</taxon>
    </lineage>
</organism>
<dbReference type="Gene3D" id="3.40.630.30">
    <property type="match status" value="1"/>
</dbReference>
<name>A0ABT4W5B7_9RHOB</name>
<dbReference type="Pfam" id="PF13302">
    <property type="entry name" value="Acetyltransf_3"/>
    <property type="match status" value="1"/>
</dbReference>
<evidence type="ECO:0000259" key="1">
    <source>
        <dbReference type="PROSITE" id="PS51186"/>
    </source>
</evidence>
<dbReference type="InterPro" id="IPR016181">
    <property type="entry name" value="Acyl_CoA_acyltransferase"/>
</dbReference>
<protein>
    <submittedName>
        <fullName evidence="2">GNAT family N-acetyltransferase</fullName>
    </submittedName>
</protein>
<gene>
    <name evidence="2" type="ORF">O2N63_12665</name>
</gene>
<dbReference type="PANTHER" id="PTHR43328:SF1">
    <property type="entry name" value="N-ACETYLTRANSFERASE DOMAIN-CONTAINING PROTEIN"/>
    <property type="match status" value="1"/>
</dbReference>
<dbReference type="SUPFAM" id="SSF55729">
    <property type="entry name" value="Acyl-CoA N-acyltransferases (Nat)"/>
    <property type="match status" value="1"/>
</dbReference>
<accession>A0ABT4W5B7</accession>
<dbReference type="InterPro" id="IPR000182">
    <property type="entry name" value="GNAT_dom"/>
</dbReference>
<evidence type="ECO:0000313" key="2">
    <source>
        <dbReference type="EMBL" id="MDA5094938.1"/>
    </source>
</evidence>